<dbReference type="OMA" id="FEDCESG"/>
<organism evidence="10 11">
    <name type="scientific">Populus trichocarpa</name>
    <name type="common">Western balsam poplar</name>
    <name type="synonym">Populus balsamifera subsp. trichocarpa</name>
    <dbReference type="NCBI Taxonomy" id="3694"/>
    <lineage>
        <taxon>Eukaryota</taxon>
        <taxon>Viridiplantae</taxon>
        <taxon>Streptophyta</taxon>
        <taxon>Embryophyta</taxon>
        <taxon>Tracheophyta</taxon>
        <taxon>Spermatophyta</taxon>
        <taxon>Magnoliopsida</taxon>
        <taxon>eudicotyledons</taxon>
        <taxon>Gunneridae</taxon>
        <taxon>Pentapetalae</taxon>
        <taxon>rosids</taxon>
        <taxon>fabids</taxon>
        <taxon>Malpighiales</taxon>
        <taxon>Salicaceae</taxon>
        <taxon>Saliceae</taxon>
        <taxon>Populus</taxon>
    </lineage>
</organism>
<evidence type="ECO:0000313" key="10">
    <source>
        <dbReference type="EMBL" id="PNS90869.1"/>
    </source>
</evidence>
<comment type="similarity">
    <text evidence="7">Belongs to the AP2/ERF transcription factor family. ERF subfamily.</text>
</comment>
<gene>
    <name evidence="10" type="ORF">POPTR_019G067400</name>
</gene>
<accession>A0A2K1WQR6</accession>
<keyword evidence="11" id="KW-1185">Reference proteome</keyword>
<dbReference type="InterPro" id="IPR051032">
    <property type="entry name" value="AP2/ERF_TF_ERF_subfamily"/>
</dbReference>
<dbReference type="Pfam" id="PF00847">
    <property type="entry name" value="AP2"/>
    <property type="match status" value="1"/>
</dbReference>
<keyword evidence="4" id="KW-0010">Activator</keyword>
<evidence type="ECO:0000256" key="8">
    <source>
        <dbReference type="SAM" id="MobiDB-lite"/>
    </source>
</evidence>
<keyword evidence="3" id="KW-0238">DNA-binding</keyword>
<keyword evidence="5" id="KW-0804">Transcription</keyword>
<evidence type="ECO:0000256" key="2">
    <source>
        <dbReference type="ARBA" id="ARBA00023015"/>
    </source>
</evidence>
<keyword evidence="2" id="KW-0805">Transcription regulation</keyword>
<dbReference type="SUPFAM" id="SSF54171">
    <property type="entry name" value="DNA-binding domain"/>
    <property type="match status" value="1"/>
</dbReference>
<dbReference type="InParanoid" id="A0A2K1WQR6"/>
<dbReference type="GO" id="GO:0005634">
    <property type="term" value="C:nucleus"/>
    <property type="evidence" value="ECO:0007669"/>
    <property type="project" value="UniProtKB-SubCell"/>
</dbReference>
<protein>
    <recommendedName>
        <fullName evidence="9">AP2/ERF domain-containing protein</fullName>
    </recommendedName>
</protein>
<dbReference type="EMBL" id="CM009308">
    <property type="protein sequence ID" value="PNS90869.1"/>
    <property type="molecule type" value="Genomic_DNA"/>
</dbReference>
<dbReference type="FunFam" id="3.30.730.10:FF:000001">
    <property type="entry name" value="Ethylene-responsive transcription factor 2"/>
    <property type="match status" value="1"/>
</dbReference>
<proteinExistence type="inferred from homology"/>
<dbReference type="Gene3D" id="3.30.730.10">
    <property type="entry name" value="AP2/ERF domain"/>
    <property type="match status" value="1"/>
</dbReference>
<evidence type="ECO:0000313" key="11">
    <source>
        <dbReference type="Proteomes" id="UP000006729"/>
    </source>
</evidence>
<dbReference type="InterPro" id="IPR001471">
    <property type="entry name" value="AP2/ERF_dom"/>
</dbReference>
<sequence>MSITQEPPGLKTNPLESEPTSERKSKKRTRQRDAPFHGVRKRSWGRYVSEIRLPGKKTRVWLGSFGSPEMAARAHDSAAFFLKGNSACLNFPDSVGSLPRPKSCSSKDIQLAAAKAATGFDETRVGNVVGFEDCESGGEPDSSIWLGLGEIETVSYEEVKRTPLLSPLRFDSVSGNDEVLYMNDEELLFATYL</sequence>
<evidence type="ECO:0000256" key="6">
    <source>
        <dbReference type="ARBA" id="ARBA00023242"/>
    </source>
</evidence>
<keyword evidence="6" id="KW-0539">Nucleus</keyword>
<dbReference type="PANTHER" id="PTHR31985:SF233">
    <property type="entry name" value="ETHYLENE-RESPONSIVE TRANSCRIPTION FACTOR ERF039"/>
    <property type="match status" value="1"/>
</dbReference>
<evidence type="ECO:0000256" key="5">
    <source>
        <dbReference type="ARBA" id="ARBA00023163"/>
    </source>
</evidence>
<dbReference type="GO" id="GO:0003677">
    <property type="term" value="F:DNA binding"/>
    <property type="evidence" value="ECO:0007669"/>
    <property type="project" value="UniProtKB-KW"/>
</dbReference>
<dbReference type="AlphaFoldDB" id="A0A2K1WQR6"/>
<dbReference type="OrthoDB" id="1932364at2759"/>
<dbReference type="PRINTS" id="PR00367">
    <property type="entry name" value="ETHRSPELEMNT"/>
</dbReference>
<feature type="domain" description="AP2/ERF" evidence="9">
    <location>
        <begin position="35"/>
        <end position="92"/>
    </location>
</feature>
<feature type="region of interest" description="Disordered" evidence="8">
    <location>
        <begin position="1"/>
        <end position="39"/>
    </location>
</feature>
<evidence type="ECO:0000256" key="1">
    <source>
        <dbReference type="ARBA" id="ARBA00004123"/>
    </source>
</evidence>
<dbReference type="Proteomes" id="UP000006729">
    <property type="component" value="Chromosome 19"/>
</dbReference>
<dbReference type="Gramene" id="Potri.019G067400.1.v4.1">
    <property type="protein sequence ID" value="Potri.019G067400.1.v4.1"/>
    <property type="gene ID" value="Potri.019G067400.v4.1"/>
</dbReference>
<dbReference type="PANTHER" id="PTHR31985">
    <property type="entry name" value="ETHYLENE-RESPONSIVE TRANSCRIPTION FACTOR ERF042-RELATED"/>
    <property type="match status" value="1"/>
</dbReference>
<name>A0A2K1WQR6_POPTR</name>
<evidence type="ECO:0000259" key="9">
    <source>
        <dbReference type="PROSITE" id="PS51032"/>
    </source>
</evidence>
<dbReference type="SMART" id="SM00380">
    <property type="entry name" value="AP2"/>
    <property type="match status" value="1"/>
</dbReference>
<dbReference type="SMR" id="A0A2K1WQR6"/>
<reference evidence="10 11" key="1">
    <citation type="journal article" date="2006" name="Science">
        <title>The genome of black cottonwood, Populus trichocarpa (Torr. &amp; Gray).</title>
        <authorList>
            <person name="Tuskan G.A."/>
            <person name="Difazio S."/>
            <person name="Jansson S."/>
            <person name="Bohlmann J."/>
            <person name="Grigoriev I."/>
            <person name="Hellsten U."/>
            <person name="Putnam N."/>
            <person name="Ralph S."/>
            <person name="Rombauts S."/>
            <person name="Salamov A."/>
            <person name="Schein J."/>
            <person name="Sterck L."/>
            <person name="Aerts A."/>
            <person name="Bhalerao R.R."/>
            <person name="Bhalerao R.P."/>
            <person name="Blaudez D."/>
            <person name="Boerjan W."/>
            <person name="Brun A."/>
            <person name="Brunner A."/>
            <person name="Busov V."/>
            <person name="Campbell M."/>
            <person name="Carlson J."/>
            <person name="Chalot M."/>
            <person name="Chapman J."/>
            <person name="Chen G.L."/>
            <person name="Cooper D."/>
            <person name="Coutinho P.M."/>
            <person name="Couturier J."/>
            <person name="Covert S."/>
            <person name="Cronk Q."/>
            <person name="Cunningham R."/>
            <person name="Davis J."/>
            <person name="Degroeve S."/>
            <person name="Dejardin A."/>
            <person name="Depamphilis C."/>
            <person name="Detter J."/>
            <person name="Dirks B."/>
            <person name="Dubchak I."/>
            <person name="Duplessis S."/>
            <person name="Ehlting J."/>
            <person name="Ellis B."/>
            <person name="Gendler K."/>
            <person name="Goodstein D."/>
            <person name="Gribskov M."/>
            <person name="Grimwood J."/>
            <person name="Groover A."/>
            <person name="Gunter L."/>
            <person name="Hamberger B."/>
            <person name="Heinze B."/>
            <person name="Helariutta Y."/>
            <person name="Henrissat B."/>
            <person name="Holligan D."/>
            <person name="Holt R."/>
            <person name="Huang W."/>
            <person name="Islam-Faridi N."/>
            <person name="Jones S."/>
            <person name="Jones-Rhoades M."/>
            <person name="Jorgensen R."/>
            <person name="Joshi C."/>
            <person name="Kangasjarvi J."/>
            <person name="Karlsson J."/>
            <person name="Kelleher C."/>
            <person name="Kirkpatrick R."/>
            <person name="Kirst M."/>
            <person name="Kohler A."/>
            <person name="Kalluri U."/>
            <person name="Larimer F."/>
            <person name="Leebens-Mack J."/>
            <person name="Leple J.C."/>
            <person name="Locascio P."/>
            <person name="Lou Y."/>
            <person name="Lucas S."/>
            <person name="Martin F."/>
            <person name="Montanini B."/>
            <person name="Napoli C."/>
            <person name="Nelson D.R."/>
            <person name="Nelson C."/>
            <person name="Nieminen K."/>
            <person name="Nilsson O."/>
            <person name="Pereda V."/>
            <person name="Peter G."/>
            <person name="Philippe R."/>
            <person name="Pilate G."/>
            <person name="Poliakov A."/>
            <person name="Razumovskaya J."/>
            <person name="Richardson P."/>
            <person name="Rinaldi C."/>
            <person name="Ritland K."/>
            <person name="Rouze P."/>
            <person name="Ryaboy D."/>
            <person name="Schmutz J."/>
            <person name="Schrader J."/>
            <person name="Segerman B."/>
            <person name="Shin H."/>
            <person name="Siddiqui A."/>
            <person name="Sterky F."/>
            <person name="Terry A."/>
            <person name="Tsai C.J."/>
            <person name="Uberbacher E."/>
            <person name="Unneberg P."/>
            <person name="Vahala J."/>
            <person name="Wall K."/>
            <person name="Wessler S."/>
            <person name="Yang G."/>
            <person name="Yin T."/>
            <person name="Douglas C."/>
            <person name="Marra M."/>
            <person name="Sandberg G."/>
            <person name="Van de Peer Y."/>
            <person name="Rokhsar D."/>
        </authorList>
    </citation>
    <scope>NUCLEOTIDE SEQUENCE [LARGE SCALE GENOMIC DNA]</scope>
    <source>
        <strain evidence="11">cv. Nisqually</strain>
    </source>
</reference>
<evidence type="ECO:0000256" key="3">
    <source>
        <dbReference type="ARBA" id="ARBA00023125"/>
    </source>
</evidence>
<evidence type="ECO:0000256" key="4">
    <source>
        <dbReference type="ARBA" id="ARBA00023159"/>
    </source>
</evidence>
<dbReference type="GO" id="GO:0003700">
    <property type="term" value="F:DNA-binding transcription factor activity"/>
    <property type="evidence" value="ECO:0007669"/>
    <property type="project" value="InterPro"/>
</dbReference>
<dbReference type="PROSITE" id="PS51032">
    <property type="entry name" value="AP2_ERF"/>
    <property type="match status" value="1"/>
</dbReference>
<dbReference type="InterPro" id="IPR016177">
    <property type="entry name" value="DNA-bd_dom_sf"/>
</dbReference>
<dbReference type="CDD" id="cd00018">
    <property type="entry name" value="AP2"/>
    <property type="match status" value="1"/>
</dbReference>
<dbReference type="InterPro" id="IPR036955">
    <property type="entry name" value="AP2/ERF_dom_sf"/>
</dbReference>
<dbReference type="ExpressionAtlas" id="A0A2K1WQR6">
    <property type="expression patterns" value="baseline"/>
</dbReference>
<evidence type="ECO:0000256" key="7">
    <source>
        <dbReference type="ARBA" id="ARBA00024343"/>
    </source>
</evidence>
<comment type="subcellular location">
    <subcellularLocation>
        <location evidence="1">Nucleus</location>
    </subcellularLocation>
</comment>